<proteinExistence type="predicted"/>
<dbReference type="Proteomes" id="UP000031036">
    <property type="component" value="Unassembled WGS sequence"/>
</dbReference>
<dbReference type="AlphaFoldDB" id="A0A0B2VRC0"/>
<evidence type="ECO:0000313" key="3">
    <source>
        <dbReference type="Proteomes" id="UP000031036"/>
    </source>
</evidence>
<evidence type="ECO:0000313" key="2">
    <source>
        <dbReference type="EMBL" id="KHN83952.1"/>
    </source>
</evidence>
<feature type="non-terminal residue" evidence="2">
    <location>
        <position position="1"/>
    </location>
</feature>
<feature type="compositionally biased region" description="Basic and acidic residues" evidence="1">
    <location>
        <begin position="1"/>
        <end position="19"/>
    </location>
</feature>
<gene>
    <name evidence="2" type="ORF">Tcan_09621</name>
</gene>
<dbReference type="EMBL" id="JPKZ01001104">
    <property type="protein sequence ID" value="KHN83952.1"/>
    <property type="molecule type" value="Genomic_DNA"/>
</dbReference>
<accession>A0A0B2VRC0</accession>
<organism evidence="2 3">
    <name type="scientific">Toxocara canis</name>
    <name type="common">Canine roundworm</name>
    <dbReference type="NCBI Taxonomy" id="6265"/>
    <lineage>
        <taxon>Eukaryota</taxon>
        <taxon>Metazoa</taxon>
        <taxon>Ecdysozoa</taxon>
        <taxon>Nematoda</taxon>
        <taxon>Chromadorea</taxon>
        <taxon>Rhabditida</taxon>
        <taxon>Spirurina</taxon>
        <taxon>Ascaridomorpha</taxon>
        <taxon>Ascaridoidea</taxon>
        <taxon>Toxocaridae</taxon>
        <taxon>Toxocara</taxon>
    </lineage>
</organism>
<comment type="caution">
    <text evidence="2">The sequence shown here is derived from an EMBL/GenBank/DDBJ whole genome shotgun (WGS) entry which is preliminary data.</text>
</comment>
<name>A0A0B2VRC0_TOXCA</name>
<sequence length="53" mass="6041">SKELSGKDDLPLPESRDTEDSTQPSNSIRMNDEEDTGEKMQELREDNEESVDN</sequence>
<reference evidence="2 3" key="1">
    <citation type="submission" date="2014-11" db="EMBL/GenBank/DDBJ databases">
        <title>Genetic blueprint of the zoonotic pathogen Toxocara canis.</title>
        <authorList>
            <person name="Zhu X.-Q."/>
            <person name="Korhonen P.K."/>
            <person name="Cai H."/>
            <person name="Young N.D."/>
            <person name="Nejsum P."/>
            <person name="von Samson-Himmelstjerna G."/>
            <person name="Boag P.R."/>
            <person name="Tan P."/>
            <person name="Li Q."/>
            <person name="Min J."/>
            <person name="Yang Y."/>
            <person name="Wang X."/>
            <person name="Fang X."/>
            <person name="Hall R.S."/>
            <person name="Hofmann A."/>
            <person name="Sternberg P.W."/>
            <person name="Jex A.R."/>
            <person name="Gasser R.B."/>
        </authorList>
    </citation>
    <scope>NUCLEOTIDE SEQUENCE [LARGE SCALE GENOMIC DNA]</scope>
    <source>
        <strain evidence="2">PN_DK_2014</strain>
    </source>
</reference>
<keyword evidence="3" id="KW-1185">Reference proteome</keyword>
<feature type="region of interest" description="Disordered" evidence="1">
    <location>
        <begin position="1"/>
        <end position="53"/>
    </location>
</feature>
<evidence type="ECO:0000256" key="1">
    <source>
        <dbReference type="SAM" id="MobiDB-lite"/>
    </source>
</evidence>
<protein>
    <submittedName>
        <fullName evidence="2">Uncharacterized protein</fullName>
    </submittedName>
</protein>